<evidence type="ECO:0000256" key="2">
    <source>
        <dbReference type="ARBA" id="ARBA00005417"/>
    </source>
</evidence>
<dbReference type="Proteomes" id="UP001469749">
    <property type="component" value="Unassembled WGS sequence"/>
</dbReference>
<dbReference type="InterPro" id="IPR003439">
    <property type="entry name" value="ABC_transporter-like_ATP-bd"/>
</dbReference>
<evidence type="ECO:0000256" key="5">
    <source>
        <dbReference type="ARBA" id="ARBA00023136"/>
    </source>
</evidence>
<feature type="domain" description="ABC transporter" evidence="6">
    <location>
        <begin position="34"/>
        <end position="188"/>
    </location>
</feature>
<comment type="caution">
    <text evidence="7">The sequence shown here is derived from an EMBL/GenBank/DDBJ whole genome shotgun (WGS) entry which is preliminary data.</text>
</comment>
<gene>
    <name evidence="7" type="ORF">WMO25_03460</name>
</gene>
<keyword evidence="3" id="KW-0813">Transport</keyword>
<dbReference type="Pfam" id="PF00005">
    <property type="entry name" value="ABC_tran"/>
    <property type="match status" value="1"/>
</dbReference>
<evidence type="ECO:0000256" key="1">
    <source>
        <dbReference type="ARBA" id="ARBA00004370"/>
    </source>
</evidence>
<reference evidence="7 8" key="1">
    <citation type="submission" date="2024-03" db="EMBL/GenBank/DDBJ databases">
        <title>Human intestinal bacterial collection.</title>
        <authorList>
            <person name="Pauvert C."/>
            <person name="Hitch T.C.A."/>
            <person name="Clavel T."/>
        </authorList>
    </citation>
    <scope>NUCLEOTIDE SEQUENCE [LARGE SCALE GENOMIC DNA]</scope>
    <source>
        <strain evidence="7 8">CLA-AA-H190</strain>
    </source>
</reference>
<dbReference type="RefSeq" id="WP_349084074.1">
    <property type="nucleotide sequence ID" value="NZ_JBBMEK010000023.1"/>
</dbReference>
<evidence type="ECO:0000313" key="8">
    <source>
        <dbReference type="Proteomes" id="UP001469749"/>
    </source>
</evidence>
<dbReference type="GO" id="GO:0005524">
    <property type="term" value="F:ATP binding"/>
    <property type="evidence" value="ECO:0007669"/>
    <property type="project" value="UniProtKB-KW"/>
</dbReference>
<name>A0ABV1B1X8_9FIRM</name>
<dbReference type="InterPro" id="IPR027417">
    <property type="entry name" value="P-loop_NTPase"/>
</dbReference>
<evidence type="ECO:0000259" key="6">
    <source>
        <dbReference type="Pfam" id="PF00005"/>
    </source>
</evidence>
<sequence length="198" mass="22220">MDENKMTQTGERLLTVDNLKTTFMIHKTKVEAVRGASIHVDDGDILAVVGESGSGKSVLMKSIMGLLPENAQTTADSLVYMGRNLLEFSADERRKMRGKEFAMIFQDPMTALNPLKKIGAHLTEVLMRYRKLNKKQAREEAIEALRKVGIPSPEKRLDQYPHEFSGGMRQRVLIAMALCCKPKLLIADVNWCNKIACI</sequence>
<proteinExistence type="inferred from homology"/>
<protein>
    <submittedName>
        <fullName evidence="7">ABC transporter ATP-binding protein</fullName>
    </submittedName>
</protein>
<dbReference type="InterPro" id="IPR050388">
    <property type="entry name" value="ABC_Ni/Peptide_Import"/>
</dbReference>
<keyword evidence="7" id="KW-0067">ATP-binding</keyword>
<keyword evidence="5" id="KW-0472">Membrane</keyword>
<dbReference type="Gene3D" id="3.40.50.300">
    <property type="entry name" value="P-loop containing nucleotide triphosphate hydrolases"/>
    <property type="match status" value="1"/>
</dbReference>
<keyword evidence="7" id="KW-0547">Nucleotide-binding</keyword>
<accession>A0ABV1B1X8</accession>
<keyword evidence="8" id="KW-1185">Reference proteome</keyword>
<evidence type="ECO:0000256" key="3">
    <source>
        <dbReference type="ARBA" id="ARBA00022448"/>
    </source>
</evidence>
<organism evidence="7 8">
    <name type="scientific">Coprococcus intestinihominis</name>
    <dbReference type="NCBI Taxonomy" id="3133154"/>
    <lineage>
        <taxon>Bacteria</taxon>
        <taxon>Bacillati</taxon>
        <taxon>Bacillota</taxon>
        <taxon>Clostridia</taxon>
        <taxon>Lachnospirales</taxon>
        <taxon>Lachnospiraceae</taxon>
        <taxon>Coprococcus</taxon>
    </lineage>
</organism>
<evidence type="ECO:0000256" key="4">
    <source>
        <dbReference type="ARBA" id="ARBA00022475"/>
    </source>
</evidence>
<comment type="similarity">
    <text evidence="2">Belongs to the ABC transporter superfamily.</text>
</comment>
<dbReference type="SUPFAM" id="SSF52540">
    <property type="entry name" value="P-loop containing nucleoside triphosphate hydrolases"/>
    <property type="match status" value="1"/>
</dbReference>
<evidence type="ECO:0000313" key="7">
    <source>
        <dbReference type="EMBL" id="MEQ2364147.1"/>
    </source>
</evidence>
<comment type="subcellular location">
    <subcellularLocation>
        <location evidence="1">Membrane</location>
    </subcellularLocation>
</comment>
<dbReference type="PANTHER" id="PTHR43297:SF2">
    <property type="entry name" value="DIPEPTIDE TRANSPORT ATP-BINDING PROTEIN DPPD"/>
    <property type="match status" value="1"/>
</dbReference>
<dbReference type="PANTHER" id="PTHR43297">
    <property type="entry name" value="OLIGOPEPTIDE TRANSPORT ATP-BINDING PROTEIN APPD"/>
    <property type="match status" value="1"/>
</dbReference>
<keyword evidence="4" id="KW-1003">Cell membrane</keyword>
<dbReference type="EMBL" id="JBBMEK010000023">
    <property type="protein sequence ID" value="MEQ2364147.1"/>
    <property type="molecule type" value="Genomic_DNA"/>
</dbReference>
<dbReference type="CDD" id="cd03257">
    <property type="entry name" value="ABC_NikE_OppD_transporters"/>
    <property type="match status" value="1"/>
</dbReference>